<proteinExistence type="predicted"/>
<keyword evidence="1" id="KW-0862">Zinc</keyword>
<dbReference type="SMART" id="SM00355">
    <property type="entry name" value="ZnF_C2H2"/>
    <property type="match status" value="2"/>
</dbReference>
<comment type="caution">
    <text evidence="4">The sequence shown here is derived from an EMBL/GenBank/DDBJ whole genome shotgun (WGS) entry which is preliminary data.</text>
</comment>
<evidence type="ECO:0000313" key="5">
    <source>
        <dbReference type="Proteomes" id="UP000295192"/>
    </source>
</evidence>
<feature type="compositionally biased region" description="Polar residues" evidence="2">
    <location>
        <begin position="119"/>
        <end position="128"/>
    </location>
</feature>
<dbReference type="AlphaFoldDB" id="A0A484BJD2"/>
<dbReference type="SUPFAM" id="SSF57667">
    <property type="entry name" value="beta-beta-alpha zinc fingers"/>
    <property type="match status" value="1"/>
</dbReference>
<keyword evidence="1" id="KW-0479">Metal-binding</keyword>
<organism evidence="4 5">
    <name type="scientific">Drosophila navojoa</name>
    <name type="common">Fruit fly</name>
    <dbReference type="NCBI Taxonomy" id="7232"/>
    <lineage>
        <taxon>Eukaryota</taxon>
        <taxon>Metazoa</taxon>
        <taxon>Ecdysozoa</taxon>
        <taxon>Arthropoda</taxon>
        <taxon>Hexapoda</taxon>
        <taxon>Insecta</taxon>
        <taxon>Pterygota</taxon>
        <taxon>Neoptera</taxon>
        <taxon>Endopterygota</taxon>
        <taxon>Diptera</taxon>
        <taxon>Brachycera</taxon>
        <taxon>Muscomorpha</taxon>
        <taxon>Ephydroidea</taxon>
        <taxon>Drosophilidae</taxon>
        <taxon>Drosophila</taxon>
    </lineage>
</organism>
<sequence>MNRLMLHQSEECQDFKRFQCDYCLKWFKRRSHLNRHKKLHQAEESWHPNQRQNQKQHKQSKTTTTTTTTTASGTTAASRRSISNPVRKYNLRGQDSATPSTSKQLTKVKETTRSENEEPSTAQRQSPINNNNSSNNNSNNNNVKKPLVNNTDALIALQQLASISTARSLQHLVPHLPQNLHIDTSSLVAGRKLPRQSSKRTPQYESNRCPLCARVYRSQAFLNEHMRKEHSVLI</sequence>
<feature type="compositionally biased region" description="Polar residues" evidence="2">
    <location>
        <begin position="93"/>
        <end position="105"/>
    </location>
</feature>
<dbReference type="EMBL" id="LSRL02000038">
    <property type="protein sequence ID" value="TDG47915.1"/>
    <property type="molecule type" value="Genomic_DNA"/>
</dbReference>
<dbReference type="InterPro" id="IPR013087">
    <property type="entry name" value="Znf_C2H2_type"/>
</dbReference>
<dbReference type="PROSITE" id="PS50157">
    <property type="entry name" value="ZINC_FINGER_C2H2_2"/>
    <property type="match status" value="2"/>
</dbReference>
<dbReference type="GO" id="GO:0008270">
    <property type="term" value="F:zinc ion binding"/>
    <property type="evidence" value="ECO:0007669"/>
    <property type="project" value="UniProtKB-KW"/>
</dbReference>
<dbReference type="InterPro" id="IPR036236">
    <property type="entry name" value="Znf_C2H2_sf"/>
</dbReference>
<keyword evidence="5" id="KW-1185">Reference proteome</keyword>
<feature type="compositionally biased region" description="Low complexity" evidence="2">
    <location>
        <begin position="62"/>
        <end position="78"/>
    </location>
</feature>
<name>A0A484BJD2_DRONA</name>
<keyword evidence="1" id="KW-0863">Zinc-finger</keyword>
<dbReference type="PROSITE" id="PS00028">
    <property type="entry name" value="ZINC_FINGER_C2H2_1"/>
    <property type="match status" value="2"/>
</dbReference>
<gene>
    <name evidence="4" type="ORF">AWZ03_005696</name>
</gene>
<dbReference type="Pfam" id="PF00096">
    <property type="entry name" value="zf-C2H2"/>
    <property type="match status" value="1"/>
</dbReference>
<accession>A0A484BJD2</accession>
<feature type="domain" description="C2H2-type" evidence="3">
    <location>
        <begin position="207"/>
        <end position="231"/>
    </location>
</feature>
<dbReference type="OrthoDB" id="407106at2759"/>
<evidence type="ECO:0000256" key="1">
    <source>
        <dbReference type="PROSITE-ProRule" id="PRU00042"/>
    </source>
</evidence>
<dbReference type="OMA" id="WHPNQRQ"/>
<feature type="compositionally biased region" description="Low complexity" evidence="2">
    <location>
        <begin position="129"/>
        <end position="142"/>
    </location>
</feature>
<feature type="region of interest" description="Disordered" evidence="2">
    <location>
        <begin position="38"/>
        <end position="146"/>
    </location>
</feature>
<feature type="domain" description="C2H2-type" evidence="3">
    <location>
        <begin position="18"/>
        <end position="45"/>
    </location>
</feature>
<evidence type="ECO:0000256" key="2">
    <source>
        <dbReference type="SAM" id="MobiDB-lite"/>
    </source>
</evidence>
<reference evidence="4 5" key="1">
    <citation type="journal article" date="2019" name="J. Hered.">
        <title>An Improved Genome Assembly for Drosophila navojoa, the Basal Species in the mojavensis Cluster.</title>
        <authorList>
            <person name="Vanderlinde T."/>
            <person name="Dupim E.G."/>
            <person name="Nazario-Yepiz N.O."/>
            <person name="Carvalho A.B."/>
        </authorList>
    </citation>
    <scope>NUCLEOTIDE SEQUENCE [LARGE SCALE GENOMIC DNA]</scope>
    <source>
        <strain evidence="4">Navoj_Jal97</strain>
        <tissue evidence="4">Whole organism</tissue>
    </source>
</reference>
<protein>
    <recommendedName>
        <fullName evidence="3">C2H2-type domain-containing protein</fullName>
    </recommendedName>
</protein>
<evidence type="ECO:0000259" key="3">
    <source>
        <dbReference type="PROSITE" id="PS50157"/>
    </source>
</evidence>
<feature type="compositionally biased region" description="Basic and acidic residues" evidence="2">
    <location>
        <begin position="107"/>
        <end position="116"/>
    </location>
</feature>
<dbReference type="Gene3D" id="3.30.160.60">
    <property type="entry name" value="Classic Zinc Finger"/>
    <property type="match status" value="2"/>
</dbReference>
<evidence type="ECO:0000313" key="4">
    <source>
        <dbReference type="EMBL" id="TDG47915.1"/>
    </source>
</evidence>
<dbReference type="Proteomes" id="UP000295192">
    <property type="component" value="Unassembled WGS sequence"/>
</dbReference>